<feature type="domain" description="Ribosomal RNA adenine methylase transferase N-terminal" evidence="9">
    <location>
        <begin position="28"/>
        <end position="202"/>
    </location>
</feature>
<dbReference type="InterPro" id="IPR001737">
    <property type="entry name" value="KsgA/Erm"/>
</dbReference>
<dbReference type="PANTHER" id="PTHR11727:SF7">
    <property type="entry name" value="DIMETHYLADENOSINE TRANSFERASE-RELATED"/>
    <property type="match status" value="1"/>
</dbReference>
<dbReference type="EC" id="2.1.1.182" evidence="7"/>
<dbReference type="InterPro" id="IPR029063">
    <property type="entry name" value="SAM-dependent_MTases_sf"/>
</dbReference>
<evidence type="ECO:0000313" key="11">
    <source>
        <dbReference type="Proteomes" id="UP000886891"/>
    </source>
</evidence>
<gene>
    <name evidence="7 10" type="primary">rsmA</name>
    <name evidence="7" type="synonym">ksgA</name>
    <name evidence="10" type="ORF">IAB14_01730</name>
</gene>
<feature type="binding site" evidence="7 8">
    <location>
        <position position="48"/>
    </location>
    <ligand>
        <name>S-adenosyl-L-methionine</name>
        <dbReference type="ChEBI" id="CHEBI:59789"/>
    </ligand>
</feature>
<dbReference type="EMBL" id="DVOH01000013">
    <property type="protein sequence ID" value="HIU99818.1"/>
    <property type="molecule type" value="Genomic_DNA"/>
</dbReference>
<dbReference type="CDD" id="cd02440">
    <property type="entry name" value="AdoMet_MTases"/>
    <property type="match status" value="1"/>
</dbReference>
<reference evidence="10" key="1">
    <citation type="submission" date="2020-10" db="EMBL/GenBank/DDBJ databases">
        <authorList>
            <person name="Gilroy R."/>
        </authorList>
    </citation>
    <scope>NUCLEOTIDE SEQUENCE</scope>
    <source>
        <strain evidence="10">23406</strain>
    </source>
</reference>
<dbReference type="GO" id="GO:0003723">
    <property type="term" value="F:RNA binding"/>
    <property type="evidence" value="ECO:0007669"/>
    <property type="project" value="UniProtKB-UniRule"/>
</dbReference>
<organism evidence="10 11">
    <name type="scientific">Candidatus Stercoripulliclostridium merdipullorum</name>
    <dbReference type="NCBI Taxonomy" id="2840952"/>
    <lineage>
        <taxon>Bacteria</taxon>
        <taxon>Bacillati</taxon>
        <taxon>Bacillota</taxon>
        <taxon>Clostridia</taxon>
        <taxon>Eubacteriales</taxon>
        <taxon>Candidatus Stercoripulliclostridium</taxon>
    </lineage>
</organism>
<evidence type="ECO:0000256" key="7">
    <source>
        <dbReference type="HAMAP-Rule" id="MF_00607"/>
    </source>
</evidence>
<keyword evidence="5 7" id="KW-0949">S-adenosyl-L-methionine</keyword>
<dbReference type="PROSITE" id="PS51689">
    <property type="entry name" value="SAM_RNA_A_N6_MT"/>
    <property type="match status" value="1"/>
</dbReference>
<dbReference type="Gene3D" id="1.10.8.100">
    <property type="entry name" value="Ribosomal RNA adenine dimethylase-like, domain 2"/>
    <property type="match status" value="1"/>
</dbReference>
<keyword evidence="2 7" id="KW-0698">rRNA processing</keyword>
<evidence type="ECO:0000256" key="4">
    <source>
        <dbReference type="ARBA" id="ARBA00022679"/>
    </source>
</evidence>
<comment type="similarity">
    <text evidence="7">Belongs to the class I-like SAM-binding methyltransferase superfamily. rRNA adenine N(6)-methyltransferase family. RsmA subfamily.</text>
</comment>
<feature type="binding site" evidence="7 8">
    <location>
        <position position="117"/>
    </location>
    <ligand>
        <name>S-adenosyl-L-methionine</name>
        <dbReference type="ChEBI" id="CHEBI:59789"/>
    </ligand>
</feature>
<feature type="binding site" evidence="7 8">
    <location>
        <position position="21"/>
    </location>
    <ligand>
        <name>S-adenosyl-L-methionine</name>
        <dbReference type="ChEBI" id="CHEBI:59789"/>
    </ligand>
</feature>
<evidence type="ECO:0000256" key="8">
    <source>
        <dbReference type="PROSITE-ProRule" id="PRU01026"/>
    </source>
</evidence>
<dbReference type="FunFam" id="3.40.50.150:FF:000023">
    <property type="entry name" value="Ribosomal RNA small subunit methyltransferase A"/>
    <property type="match status" value="1"/>
</dbReference>
<comment type="caution">
    <text evidence="10">The sequence shown here is derived from an EMBL/GenBank/DDBJ whole genome shotgun (WGS) entry which is preliminary data.</text>
</comment>
<evidence type="ECO:0000256" key="6">
    <source>
        <dbReference type="ARBA" id="ARBA00022884"/>
    </source>
</evidence>
<comment type="function">
    <text evidence="7">Specifically dimethylates two adjacent adenosines (A1518 and A1519) in the loop of a conserved hairpin near the 3'-end of 16S rRNA in the 30S particle. May play a critical role in biogenesis of 30S subunits.</text>
</comment>
<feature type="binding site" evidence="7 8">
    <location>
        <position position="94"/>
    </location>
    <ligand>
        <name>S-adenosyl-L-methionine</name>
        <dbReference type="ChEBI" id="CHEBI:59789"/>
    </ligand>
</feature>
<keyword evidence="6 7" id="KW-0694">RNA-binding</keyword>
<feature type="binding site" evidence="7 8">
    <location>
        <position position="23"/>
    </location>
    <ligand>
        <name>S-adenosyl-L-methionine</name>
        <dbReference type="ChEBI" id="CHEBI:59789"/>
    </ligand>
</feature>
<evidence type="ECO:0000256" key="3">
    <source>
        <dbReference type="ARBA" id="ARBA00022603"/>
    </source>
</evidence>
<dbReference type="InterPro" id="IPR023165">
    <property type="entry name" value="rRNA_Ade_diMease-like_C"/>
</dbReference>
<dbReference type="InterPro" id="IPR011530">
    <property type="entry name" value="rRNA_adenine_dimethylase"/>
</dbReference>
<dbReference type="Proteomes" id="UP000886891">
    <property type="component" value="Unassembled WGS sequence"/>
</dbReference>
<evidence type="ECO:0000256" key="1">
    <source>
        <dbReference type="ARBA" id="ARBA00022490"/>
    </source>
</evidence>
<comment type="caution">
    <text evidence="7">Lacks conserved residue(s) required for the propagation of feature annotation.</text>
</comment>
<dbReference type="InterPro" id="IPR020598">
    <property type="entry name" value="rRNA_Ade_methylase_Trfase_N"/>
</dbReference>
<comment type="subcellular location">
    <subcellularLocation>
        <location evidence="7">Cytoplasm</location>
    </subcellularLocation>
</comment>
<dbReference type="NCBIfam" id="TIGR00755">
    <property type="entry name" value="ksgA"/>
    <property type="match status" value="1"/>
</dbReference>
<keyword evidence="1 7" id="KW-0963">Cytoplasm</keyword>
<proteinExistence type="inferred from homology"/>
<accession>A0A9D1NB12</accession>
<reference evidence="10" key="2">
    <citation type="journal article" date="2021" name="PeerJ">
        <title>Extensive microbial diversity within the chicken gut microbiome revealed by metagenomics and culture.</title>
        <authorList>
            <person name="Gilroy R."/>
            <person name="Ravi A."/>
            <person name="Getino M."/>
            <person name="Pursley I."/>
            <person name="Horton D.L."/>
            <person name="Alikhan N.F."/>
            <person name="Baker D."/>
            <person name="Gharbi K."/>
            <person name="Hall N."/>
            <person name="Watson M."/>
            <person name="Adriaenssens E.M."/>
            <person name="Foster-Nyarko E."/>
            <person name="Jarju S."/>
            <person name="Secka A."/>
            <person name="Antonio M."/>
            <person name="Oren A."/>
            <person name="Chaudhuri R.R."/>
            <person name="La Ragione R."/>
            <person name="Hildebrand F."/>
            <person name="Pallen M.J."/>
        </authorList>
    </citation>
    <scope>NUCLEOTIDE SEQUENCE</scope>
    <source>
        <strain evidence="10">23406</strain>
    </source>
</reference>
<dbReference type="SUPFAM" id="SSF53335">
    <property type="entry name" value="S-adenosyl-L-methionine-dependent methyltransferases"/>
    <property type="match status" value="1"/>
</dbReference>
<name>A0A9D1NB12_9FIRM</name>
<evidence type="ECO:0000256" key="5">
    <source>
        <dbReference type="ARBA" id="ARBA00022691"/>
    </source>
</evidence>
<dbReference type="GO" id="GO:0052908">
    <property type="term" value="F:16S rRNA (adenine(1518)-N(6)/adenine(1519)-N(6))-dimethyltransferase activity"/>
    <property type="evidence" value="ECO:0007669"/>
    <property type="project" value="UniProtKB-EC"/>
</dbReference>
<evidence type="ECO:0000313" key="10">
    <source>
        <dbReference type="EMBL" id="HIU99818.1"/>
    </source>
</evidence>
<sequence length="280" mass="30877">MEIKEILLRHGFRFKKNLGQNFLTDPALLAAIVRDGGVCPGDTVVEIGTGAGTLTRAIAESGARVVTFDVDDSLTPVWAETLAGLDNVTTVIGDVLKMSDEEVKAKVGTDSFRVVANIPYYITTPLMMRWIESGLDVRSITVTIQEEVARRLVAEVGSPDYGAITLAVRLWGRARITRKVPRTMFRPVPNVDSAVVTVERDDSRYIVKDKAFLSKLMRAGFAMRRKTLVNNFSVALGRGKEEIRTVLEEAGFDPNIRGEALSVEDYIALADRFRSEQGNV</sequence>
<dbReference type="HAMAP" id="MF_00607">
    <property type="entry name" value="16SrRNA_methyltr_A"/>
    <property type="match status" value="1"/>
</dbReference>
<evidence type="ECO:0000259" key="9">
    <source>
        <dbReference type="SMART" id="SM00650"/>
    </source>
</evidence>
<evidence type="ECO:0000256" key="2">
    <source>
        <dbReference type="ARBA" id="ARBA00022552"/>
    </source>
</evidence>
<feature type="binding site" evidence="8">
    <location>
        <position position="69"/>
    </location>
    <ligand>
        <name>S-adenosyl-L-methionine</name>
        <dbReference type="ChEBI" id="CHEBI:59789"/>
    </ligand>
</feature>
<dbReference type="SMART" id="SM00650">
    <property type="entry name" value="rADc"/>
    <property type="match status" value="1"/>
</dbReference>
<dbReference type="Gene3D" id="3.40.50.150">
    <property type="entry name" value="Vaccinia Virus protein VP39"/>
    <property type="match status" value="1"/>
</dbReference>
<protein>
    <recommendedName>
        <fullName evidence="7">Ribosomal RNA small subunit methyltransferase A</fullName>
        <ecNumber evidence="7">2.1.1.182</ecNumber>
    </recommendedName>
    <alternativeName>
        <fullName evidence="7">16S rRNA (adenine(1518)-N(6)/adenine(1519)-N(6))-dimethyltransferase</fullName>
    </alternativeName>
    <alternativeName>
        <fullName evidence="7">16S rRNA dimethyladenosine transferase</fullName>
    </alternativeName>
    <alternativeName>
        <fullName evidence="7">16S rRNA dimethylase</fullName>
    </alternativeName>
    <alternativeName>
        <fullName evidence="7">S-adenosylmethionine-6-N', N'-adenosyl(rRNA) dimethyltransferase</fullName>
    </alternativeName>
</protein>
<comment type="catalytic activity">
    <reaction evidence="7">
        <text>adenosine(1518)/adenosine(1519) in 16S rRNA + 4 S-adenosyl-L-methionine = N(6)-dimethyladenosine(1518)/N(6)-dimethyladenosine(1519) in 16S rRNA + 4 S-adenosyl-L-homocysteine + 4 H(+)</text>
        <dbReference type="Rhea" id="RHEA:19609"/>
        <dbReference type="Rhea" id="RHEA-COMP:10232"/>
        <dbReference type="Rhea" id="RHEA-COMP:10233"/>
        <dbReference type="ChEBI" id="CHEBI:15378"/>
        <dbReference type="ChEBI" id="CHEBI:57856"/>
        <dbReference type="ChEBI" id="CHEBI:59789"/>
        <dbReference type="ChEBI" id="CHEBI:74411"/>
        <dbReference type="ChEBI" id="CHEBI:74493"/>
        <dbReference type="EC" id="2.1.1.182"/>
    </reaction>
</comment>
<keyword evidence="3 7" id="KW-0489">Methyltransferase</keyword>
<dbReference type="Pfam" id="PF00398">
    <property type="entry name" value="RrnaAD"/>
    <property type="match status" value="1"/>
</dbReference>
<dbReference type="GO" id="GO:0005829">
    <property type="term" value="C:cytosol"/>
    <property type="evidence" value="ECO:0007669"/>
    <property type="project" value="TreeGrafter"/>
</dbReference>
<dbReference type="PANTHER" id="PTHR11727">
    <property type="entry name" value="DIMETHYLADENOSINE TRANSFERASE"/>
    <property type="match status" value="1"/>
</dbReference>
<keyword evidence="4 7" id="KW-0808">Transferase</keyword>
<dbReference type="AlphaFoldDB" id="A0A9D1NB12"/>